<dbReference type="InterPro" id="IPR040223">
    <property type="entry name" value="PAR_bZIP"/>
</dbReference>
<feature type="compositionally biased region" description="Basic and acidic residues" evidence="7">
    <location>
        <begin position="73"/>
        <end position="101"/>
    </location>
</feature>
<evidence type="ECO:0000259" key="8">
    <source>
        <dbReference type="PROSITE" id="PS50217"/>
    </source>
</evidence>
<evidence type="ECO:0000313" key="10">
    <source>
        <dbReference type="Proteomes" id="UP000748531"/>
    </source>
</evidence>
<evidence type="ECO:0000256" key="5">
    <source>
        <dbReference type="ARBA" id="ARBA00023242"/>
    </source>
</evidence>
<comment type="subcellular location">
    <subcellularLocation>
        <location evidence="1">Nucleus</location>
    </subcellularLocation>
</comment>
<evidence type="ECO:0000256" key="4">
    <source>
        <dbReference type="ARBA" id="ARBA00023163"/>
    </source>
</evidence>
<dbReference type="Proteomes" id="UP000748531">
    <property type="component" value="Unassembled WGS sequence"/>
</dbReference>
<reference evidence="9" key="1">
    <citation type="submission" date="2019-05" db="EMBL/GenBank/DDBJ databases">
        <title>Annotation for the trematode Paragonimus heterotremus.</title>
        <authorList>
            <person name="Choi Y.-J."/>
        </authorList>
    </citation>
    <scope>NUCLEOTIDE SEQUENCE</scope>
    <source>
        <strain evidence="9">LC</strain>
    </source>
</reference>
<dbReference type="AlphaFoldDB" id="A0A8J4WRC0"/>
<dbReference type="Pfam" id="PF07716">
    <property type="entry name" value="bZIP_2"/>
    <property type="match status" value="1"/>
</dbReference>
<keyword evidence="3" id="KW-0238">DNA-binding</keyword>
<dbReference type="Gene3D" id="1.20.5.170">
    <property type="match status" value="1"/>
</dbReference>
<evidence type="ECO:0000256" key="3">
    <source>
        <dbReference type="ARBA" id="ARBA00023125"/>
    </source>
</evidence>
<keyword evidence="2" id="KW-0805">Transcription regulation</keyword>
<keyword evidence="4" id="KW-0804">Transcription</keyword>
<comment type="caution">
    <text evidence="9">The sequence shown here is derived from an EMBL/GenBank/DDBJ whole genome shotgun (WGS) entry which is preliminary data.</text>
</comment>
<dbReference type="GO" id="GO:0000981">
    <property type="term" value="F:DNA-binding transcription factor activity, RNA polymerase II-specific"/>
    <property type="evidence" value="ECO:0007669"/>
    <property type="project" value="TreeGrafter"/>
</dbReference>
<feature type="domain" description="BZIP" evidence="8">
    <location>
        <begin position="326"/>
        <end position="388"/>
    </location>
</feature>
<keyword evidence="10" id="KW-1185">Reference proteome</keyword>
<name>A0A8J4WRC0_9TREM</name>
<keyword evidence="6" id="KW-0175">Coiled coil</keyword>
<evidence type="ECO:0000256" key="7">
    <source>
        <dbReference type="SAM" id="MobiDB-lite"/>
    </source>
</evidence>
<feature type="compositionally biased region" description="Low complexity" evidence="7">
    <location>
        <begin position="233"/>
        <end position="244"/>
    </location>
</feature>
<proteinExistence type="predicted"/>
<dbReference type="OrthoDB" id="6022300at2759"/>
<dbReference type="GO" id="GO:0005634">
    <property type="term" value="C:nucleus"/>
    <property type="evidence" value="ECO:0007669"/>
    <property type="project" value="UniProtKB-SubCell"/>
</dbReference>
<gene>
    <name evidence="9" type="ORF">PHET_06050</name>
</gene>
<dbReference type="SUPFAM" id="SSF57959">
    <property type="entry name" value="Leucine zipper domain"/>
    <property type="match status" value="1"/>
</dbReference>
<feature type="compositionally biased region" description="Basic and acidic residues" evidence="7">
    <location>
        <begin position="283"/>
        <end position="303"/>
    </location>
</feature>
<accession>A0A8J4WRC0</accession>
<evidence type="ECO:0000313" key="9">
    <source>
        <dbReference type="EMBL" id="KAF5400825.1"/>
    </source>
</evidence>
<dbReference type="PANTHER" id="PTHR11988:SF27">
    <property type="entry name" value="GH27708P"/>
    <property type="match status" value="1"/>
</dbReference>
<dbReference type="PANTHER" id="PTHR11988">
    <property type="entry name" value="THYROTROPH EMBRYONIC FACTOR RELATED"/>
    <property type="match status" value="1"/>
</dbReference>
<evidence type="ECO:0000256" key="1">
    <source>
        <dbReference type="ARBA" id="ARBA00004123"/>
    </source>
</evidence>
<dbReference type="GO" id="GO:0000978">
    <property type="term" value="F:RNA polymerase II cis-regulatory region sequence-specific DNA binding"/>
    <property type="evidence" value="ECO:0007669"/>
    <property type="project" value="TreeGrafter"/>
</dbReference>
<feature type="compositionally biased region" description="Polar residues" evidence="7">
    <location>
        <begin position="136"/>
        <end position="167"/>
    </location>
</feature>
<keyword evidence="5" id="KW-0539">Nucleus</keyword>
<evidence type="ECO:0000256" key="6">
    <source>
        <dbReference type="SAM" id="Coils"/>
    </source>
</evidence>
<feature type="compositionally biased region" description="Polar residues" evidence="7">
    <location>
        <begin position="105"/>
        <end position="119"/>
    </location>
</feature>
<dbReference type="PROSITE" id="PS50217">
    <property type="entry name" value="BZIP"/>
    <property type="match status" value="1"/>
</dbReference>
<dbReference type="InterPro" id="IPR046347">
    <property type="entry name" value="bZIP_sf"/>
</dbReference>
<dbReference type="InterPro" id="IPR004827">
    <property type="entry name" value="bZIP"/>
</dbReference>
<dbReference type="EMBL" id="LUCH01002889">
    <property type="protein sequence ID" value="KAF5400825.1"/>
    <property type="molecule type" value="Genomic_DNA"/>
</dbReference>
<protein>
    <recommendedName>
        <fullName evidence="8">BZIP domain-containing protein</fullName>
    </recommendedName>
</protein>
<sequence length="388" mass="43395">MASLIPPALSPVSLFTSLASQAALSTSTYSLSMVQPGVANPLQPTFPTNMMHLRARSCRPFSRSELHPNQLTRQERETGYGKKLDQRYRPTEVENGDERPLDLTVKTSNECQITASSPLRHSPESDMGHTPRISIALTTNHSTDLPSPQLVSSSTRHSAPDSPTTKSATRKRRKAIRRPLKLFDQLPQTAKNSEVDSGDKPITLIENSLSIDAPTEKTRDSSASDVEGYNAISSPTNSLPSFSSHEPRSRRSQSACESRSPPKHTLATDHKSITEFSDVSSTEVRDGKPSVRVRSVNDRHTSTGERTIYNPRMRRFPEMTPSEVKDEAYWEKRVKNNEAARRSRRARKTKEAGLKEYAEKLERANAKLTEEIELLKREVCRLKSETTS</sequence>
<feature type="region of interest" description="Disordered" evidence="7">
    <location>
        <begin position="62"/>
        <end position="303"/>
    </location>
</feature>
<evidence type="ECO:0000256" key="2">
    <source>
        <dbReference type="ARBA" id="ARBA00023015"/>
    </source>
</evidence>
<feature type="coiled-coil region" evidence="6">
    <location>
        <begin position="347"/>
        <end position="378"/>
    </location>
</feature>
<dbReference type="SMART" id="SM00338">
    <property type="entry name" value="BRLZ"/>
    <property type="match status" value="1"/>
</dbReference>
<organism evidence="9 10">
    <name type="scientific">Paragonimus heterotremus</name>
    <dbReference type="NCBI Taxonomy" id="100268"/>
    <lineage>
        <taxon>Eukaryota</taxon>
        <taxon>Metazoa</taxon>
        <taxon>Spiralia</taxon>
        <taxon>Lophotrochozoa</taxon>
        <taxon>Platyhelminthes</taxon>
        <taxon>Trematoda</taxon>
        <taxon>Digenea</taxon>
        <taxon>Plagiorchiida</taxon>
        <taxon>Troglotremata</taxon>
        <taxon>Troglotrematidae</taxon>
        <taxon>Paragonimus</taxon>
    </lineage>
</organism>
<feature type="compositionally biased region" description="Basic residues" evidence="7">
    <location>
        <begin position="168"/>
        <end position="180"/>
    </location>
</feature>